<organism evidence="1 2">
    <name type="scientific">Elysia crispata</name>
    <name type="common">lettuce slug</name>
    <dbReference type="NCBI Taxonomy" id="231223"/>
    <lineage>
        <taxon>Eukaryota</taxon>
        <taxon>Metazoa</taxon>
        <taxon>Spiralia</taxon>
        <taxon>Lophotrochozoa</taxon>
        <taxon>Mollusca</taxon>
        <taxon>Gastropoda</taxon>
        <taxon>Heterobranchia</taxon>
        <taxon>Euthyneura</taxon>
        <taxon>Panpulmonata</taxon>
        <taxon>Sacoglossa</taxon>
        <taxon>Placobranchoidea</taxon>
        <taxon>Plakobranchidae</taxon>
        <taxon>Elysia</taxon>
    </lineage>
</organism>
<reference evidence="1" key="1">
    <citation type="journal article" date="2023" name="G3 (Bethesda)">
        <title>A reference genome for the long-term kleptoplast-retaining sea slug Elysia crispata morphotype clarki.</title>
        <authorList>
            <person name="Eastman K.E."/>
            <person name="Pendleton A.L."/>
            <person name="Shaikh M.A."/>
            <person name="Suttiyut T."/>
            <person name="Ogas R."/>
            <person name="Tomko P."/>
            <person name="Gavelis G."/>
            <person name="Widhalm J.R."/>
            <person name="Wisecaver J.H."/>
        </authorList>
    </citation>
    <scope>NUCLEOTIDE SEQUENCE</scope>
    <source>
        <strain evidence="1">ECLA1</strain>
    </source>
</reference>
<name>A0AAE1CRA1_9GAST</name>
<dbReference type="EMBL" id="JAWDGP010007082">
    <property type="protein sequence ID" value="KAK3730377.1"/>
    <property type="molecule type" value="Genomic_DNA"/>
</dbReference>
<proteinExistence type="predicted"/>
<evidence type="ECO:0000313" key="1">
    <source>
        <dbReference type="EMBL" id="KAK3730377.1"/>
    </source>
</evidence>
<sequence>MQLAVSVVPDDVSLGHEFVFKALDRSHQVSHDCPKPSAGVTVLFAGGQRLFCRLCDMSRDFENAFILVPCPRLKTLKTYSLRTHVHVLKL</sequence>
<evidence type="ECO:0000313" key="2">
    <source>
        <dbReference type="Proteomes" id="UP001283361"/>
    </source>
</evidence>
<accession>A0AAE1CRA1</accession>
<gene>
    <name evidence="1" type="ORF">RRG08_053516</name>
</gene>
<protein>
    <submittedName>
        <fullName evidence="1">Uncharacterized protein</fullName>
    </submittedName>
</protein>
<keyword evidence="2" id="KW-1185">Reference proteome</keyword>
<dbReference type="Proteomes" id="UP001283361">
    <property type="component" value="Unassembled WGS sequence"/>
</dbReference>
<comment type="caution">
    <text evidence="1">The sequence shown here is derived from an EMBL/GenBank/DDBJ whole genome shotgun (WGS) entry which is preliminary data.</text>
</comment>
<dbReference type="AlphaFoldDB" id="A0AAE1CRA1"/>